<dbReference type="PANTHER" id="PTHR43409">
    <property type="entry name" value="ANAEROBIC MAGNESIUM-PROTOPORPHYRIN IX MONOMETHYL ESTER CYCLASE-RELATED"/>
    <property type="match status" value="1"/>
</dbReference>
<evidence type="ECO:0000256" key="5">
    <source>
        <dbReference type="ARBA" id="ARBA00023014"/>
    </source>
</evidence>
<reference evidence="7" key="1">
    <citation type="submission" date="2018-05" db="EMBL/GenBank/DDBJ databases">
        <authorList>
            <person name="Lanie J.A."/>
            <person name="Ng W.-L."/>
            <person name="Kazmierczak K.M."/>
            <person name="Andrzejewski T.M."/>
            <person name="Davidsen T.M."/>
            <person name="Wayne K.J."/>
            <person name="Tettelin H."/>
            <person name="Glass J.I."/>
            <person name="Rusch D."/>
            <person name="Podicherti R."/>
            <person name="Tsui H.-C.T."/>
            <person name="Winkler M.E."/>
        </authorList>
    </citation>
    <scope>NUCLEOTIDE SEQUENCE</scope>
</reference>
<evidence type="ECO:0000256" key="4">
    <source>
        <dbReference type="ARBA" id="ARBA00023004"/>
    </source>
</evidence>
<organism evidence="7">
    <name type="scientific">marine metagenome</name>
    <dbReference type="NCBI Taxonomy" id="408172"/>
    <lineage>
        <taxon>unclassified sequences</taxon>
        <taxon>metagenomes</taxon>
        <taxon>ecological metagenomes</taxon>
    </lineage>
</organism>
<dbReference type="PANTHER" id="PTHR43409:SF16">
    <property type="entry name" value="SLR0320 PROTEIN"/>
    <property type="match status" value="1"/>
</dbReference>
<evidence type="ECO:0000256" key="2">
    <source>
        <dbReference type="ARBA" id="ARBA00022691"/>
    </source>
</evidence>
<feature type="domain" description="Radical SAM core" evidence="6">
    <location>
        <begin position="98"/>
        <end position="233"/>
    </location>
</feature>
<dbReference type="GO" id="GO:0051536">
    <property type="term" value="F:iron-sulfur cluster binding"/>
    <property type="evidence" value="ECO:0007669"/>
    <property type="project" value="UniProtKB-KW"/>
</dbReference>
<sequence>LPHDDAQQIDFLSKRPSTDIFMIMEGEITTVNVINRIIKSKLDRKKIFSSPIDGAIFIEPTSLKGKSPKLSKGKPSERIKYLDEIPSPYLNGMLDHFFDGKLTPFIETNRGCPFKCTFCHTGDDYFNKIHKFSDERVLAEIDYIGKKASKLGISNLHIADTNYGMYPRDREITAALLESHNKYNWPNSIMSTTGKNQKERVIEITSMLGNMFSVNMSAQSMDENVLSNVKRSN</sequence>
<keyword evidence="3" id="KW-0479">Metal-binding</keyword>
<evidence type="ECO:0000313" key="7">
    <source>
        <dbReference type="EMBL" id="SVE50150.1"/>
    </source>
</evidence>
<feature type="non-terminal residue" evidence="7">
    <location>
        <position position="233"/>
    </location>
</feature>
<dbReference type="SUPFAM" id="SSF102114">
    <property type="entry name" value="Radical SAM enzymes"/>
    <property type="match status" value="1"/>
</dbReference>
<keyword evidence="5" id="KW-0411">Iron-sulfur</keyword>
<comment type="cofactor">
    <cofactor evidence="1">
        <name>[4Fe-4S] cluster</name>
        <dbReference type="ChEBI" id="CHEBI:49883"/>
    </cofactor>
</comment>
<dbReference type="EMBL" id="UINC01221707">
    <property type="protein sequence ID" value="SVE50150.1"/>
    <property type="molecule type" value="Genomic_DNA"/>
</dbReference>
<gene>
    <name evidence="7" type="ORF">METZ01_LOCUS503004</name>
</gene>
<keyword evidence="4" id="KW-0408">Iron</keyword>
<evidence type="ECO:0000256" key="3">
    <source>
        <dbReference type="ARBA" id="ARBA00022723"/>
    </source>
</evidence>
<dbReference type="GO" id="GO:0003824">
    <property type="term" value="F:catalytic activity"/>
    <property type="evidence" value="ECO:0007669"/>
    <property type="project" value="InterPro"/>
</dbReference>
<dbReference type="AlphaFoldDB" id="A0A383E137"/>
<dbReference type="InterPro" id="IPR007197">
    <property type="entry name" value="rSAM"/>
</dbReference>
<name>A0A383E137_9ZZZZ</name>
<feature type="non-terminal residue" evidence="7">
    <location>
        <position position="1"/>
    </location>
</feature>
<evidence type="ECO:0000259" key="6">
    <source>
        <dbReference type="PROSITE" id="PS51918"/>
    </source>
</evidence>
<accession>A0A383E137</accession>
<dbReference type="InterPro" id="IPR051198">
    <property type="entry name" value="BchE-like"/>
</dbReference>
<dbReference type="Gene3D" id="3.80.30.20">
    <property type="entry name" value="tm_1862 like domain"/>
    <property type="match status" value="1"/>
</dbReference>
<evidence type="ECO:0000256" key="1">
    <source>
        <dbReference type="ARBA" id="ARBA00001966"/>
    </source>
</evidence>
<keyword evidence="2" id="KW-0949">S-adenosyl-L-methionine</keyword>
<dbReference type="GO" id="GO:0005829">
    <property type="term" value="C:cytosol"/>
    <property type="evidence" value="ECO:0007669"/>
    <property type="project" value="TreeGrafter"/>
</dbReference>
<proteinExistence type="predicted"/>
<dbReference type="PROSITE" id="PS51918">
    <property type="entry name" value="RADICAL_SAM"/>
    <property type="match status" value="1"/>
</dbReference>
<dbReference type="SFLD" id="SFLDG01082">
    <property type="entry name" value="B12-binding_domain_containing"/>
    <property type="match status" value="1"/>
</dbReference>
<dbReference type="InterPro" id="IPR023404">
    <property type="entry name" value="rSAM_horseshoe"/>
</dbReference>
<dbReference type="Pfam" id="PF04055">
    <property type="entry name" value="Radical_SAM"/>
    <property type="match status" value="1"/>
</dbReference>
<dbReference type="GO" id="GO:0046872">
    <property type="term" value="F:metal ion binding"/>
    <property type="evidence" value="ECO:0007669"/>
    <property type="project" value="UniProtKB-KW"/>
</dbReference>
<dbReference type="InterPro" id="IPR058240">
    <property type="entry name" value="rSAM_sf"/>
</dbReference>
<dbReference type="SFLD" id="SFLDS00029">
    <property type="entry name" value="Radical_SAM"/>
    <property type="match status" value="1"/>
</dbReference>
<protein>
    <recommendedName>
        <fullName evidence="6">Radical SAM core domain-containing protein</fullName>
    </recommendedName>
</protein>